<sequence length="65" mass="7444">MSEQLKQSKIRISNLEEEVKSLKGSSNPKKLKEQIARLKEKNKALTKGNGLLKIQSQDYRKEMNG</sequence>
<dbReference type="Proteomes" id="UP000029223">
    <property type="component" value="Unassembled WGS sequence"/>
</dbReference>
<evidence type="ECO:0000313" key="1">
    <source>
        <dbReference type="EMBL" id="GAL26501.1"/>
    </source>
</evidence>
<proteinExistence type="predicted"/>
<name>A0ABQ0JCN6_9VIBR</name>
<evidence type="ECO:0000313" key="2">
    <source>
        <dbReference type="Proteomes" id="UP000029223"/>
    </source>
</evidence>
<dbReference type="EMBL" id="BBMS01000019">
    <property type="protein sequence ID" value="GAL26501.1"/>
    <property type="molecule type" value="Genomic_DNA"/>
</dbReference>
<comment type="caution">
    <text evidence="1">The sequence shown here is derived from an EMBL/GenBank/DDBJ whole genome shotgun (WGS) entry which is preliminary data.</text>
</comment>
<gene>
    <name evidence="1" type="ORF">JCM19239_5336</name>
</gene>
<organism evidence="1 2">
    <name type="scientific">Vibrio variabilis</name>
    <dbReference type="NCBI Taxonomy" id="990271"/>
    <lineage>
        <taxon>Bacteria</taxon>
        <taxon>Pseudomonadati</taxon>
        <taxon>Pseudomonadota</taxon>
        <taxon>Gammaproteobacteria</taxon>
        <taxon>Vibrionales</taxon>
        <taxon>Vibrionaceae</taxon>
        <taxon>Vibrio</taxon>
    </lineage>
</organism>
<protein>
    <submittedName>
        <fullName evidence="1">Uncharacterized protein</fullName>
    </submittedName>
</protein>
<reference evidence="2" key="1">
    <citation type="submission" date="2014-09" db="EMBL/GenBank/DDBJ databases">
        <title>Vibrio variabilis JCM 19239. (C206) whole genome shotgun sequence.</title>
        <authorList>
            <person name="Sawabe T."/>
            <person name="Meirelles P."/>
            <person name="Nakanishi M."/>
            <person name="Sayaka M."/>
            <person name="Hattori M."/>
            <person name="Ohkuma M."/>
        </authorList>
    </citation>
    <scope>NUCLEOTIDE SEQUENCE [LARGE SCALE GENOMIC DNA]</scope>
    <source>
        <strain evidence="2">JCM 19239</strain>
    </source>
</reference>
<keyword evidence="2" id="KW-1185">Reference proteome</keyword>
<accession>A0ABQ0JCN6</accession>